<proteinExistence type="predicted"/>
<keyword evidence="3" id="KW-1185">Reference proteome</keyword>
<dbReference type="Proteomes" id="UP001459277">
    <property type="component" value="Unassembled WGS sequence"/>
</dbReference>
<dbReference type="EMBL" id="JAZDWU010000003">
    <property type="protein sequence ID" value="KAL0007111.1"/>
    <property type="molecule type" value="Genomic_DNA"/>
</dbReference>
<evidence type="ECO:0000256" key="1">
    <source>
        <dbReference type="SAM" id="MobiDB-lite"/>
    </source>
</evidence>
<reference evidence="2 3" key="1">
    <citation type="submission" date="2024-01" db="EMBL/GenBank/DDBJ databases">
        <title>A telomere-to-telomere, gap-free genome of sweet tea (Lithocarpus litseifolius).</title>
        <authorList>
            <person name="Zhou J."/>
        </authorList>
    </citation>
    <scope>NUCLEOTIDE SEQUENCE [LARGE SCALE GENOMIC DNA]</scope>
    <source>
        <strain evidence="2">Zhou-2022a</strain>
        <tissue evidence="2">Leaf</tissue>
    </source>
</reference>
<protein>
    <submittedName>
        <fullName evidence="2">Uncharacterized protein</fullName>
    </submittedName>
</protein>
<gene>
    <name evidence="2" type="ORF">SO802_008613</name>
</gene>
<comment type="caution">
    <text evidence="2">The sequence shown here is derived from an EMBL/GenBank/DDBJ whole genome shotgun (WGS) entry which is preliminary data.</text>
</comment>
<evidence type="ECO:0000313" key="2">
    <source>
        <dbReference type="EMBL" id="KAL0007111.1"/>
    </source>
</evidence>
<dbReference type="AlphaFoldDB" id="A0AAW2DDA3"/>
<accession>A0AAW2DDA3</accession>
<sequence>MRTKSFCQGALLGLLGLLLVCCQLLWRACRSRLFREDAVHGEGKFNTPIFKKPLIPIFKKSLPPLVPIFKKPLPPLTPIFEKPLPPPVLTFEKPLPPPIPVLKKSPPPPVPIFKKQPPPPVPIFKK</sequence>
<organism evidence="2 3">
    <name type="scientific">Lithocarpus litseifolius</name>
    <dbReference type="NCBI Taxonomy" id="425828"/>
    <lineage>
        <taxon>Eukaryota</taxon>
        <taxon>Viridiplantae</taxon>
        <taxon>Streptophyta</taxon>
        <taxon>Embryophyta</taxon>
        <taxon>Tracheophyta</taxon>
        <taxon>Spermatophyta</taxon>
        <taxon>Magnoliopsida</taxon>
        <taxon>eudicotyledons</taxon>
        <taxon>Gunneridae</taxon>
        <taxon>Pentapetalae</taxon>
        <taxon>rosids</taxon>
        <taxon>fabids</taxon>
        <taxon>Fagales</taxon>
        <taxon>Fagaceae</taxon>
        <taxon>Lithocarpus</taxon>
    </lineage>
</organism>
<feature type="region of interest" description="Disordered" evidence="1">
    <location>
        <begin position="100"/>
        <end position="126"/>
    </location>
</feature>
<evidence type="ECO:0000313" key="3">
    <source>
        <dbReference type="Proteomes" id="UP001459277"/>
    </source>
</evidence>
<name>A0AAW2DDA3_9ROSI</name>